<keyword evidence="2" id="KW-1185">Reference proteome</keyword>
<protein>
    <submittedName>
        <fullName evidence="1">Uncharacterized protein</fullName>
    </submittedName>
</protein>
<sequence>MYIIKLKLPILKNPRTNIVTGTDNIELTPDIGVFFHQEALELII</sequence>
<comment type="caution">
    <text evidence="1">The sequence shown here is derived from an EMBL/GenBank/DDBJ whole genome shotgun (WGS) entry which is preliminary data.</text>
</comment>
<evidence type="ECO:0000313" key="1">
    <source>
        <dbReference type="EMBL" id="RAS45133.1"/>
    </source>
</evidence>
<gene>
    <name evidence="1" type="ORF">BC673_11339</name>
</gene>
<name>A0ABX9DTV5_9BACT</name>
<dbReference type="EMBL" id="QLTQ01000013">
    <property type="protein sequence ID" value="RAS45133.1"/>
    <property type="molecule type" value="Genomic_DNA"/>
</dbReference>
<proteinExistence type="predicted"/>
<dbReference type="Proteomes" id="UP000249852">
    <property type="component" value="Unassembled WGS sequence"/>
</dbReference>
<accession>A0ABX9DTV5</accession>
<reference evidence="1 2" key="1">
    <citation type="submission" date="2018-06" db="EMBL/GenBank/DDBJ databases">
        <title>Genomic Encyclopedia of Archaeal and Bacterial Type Strains, Phase II (KMG-II): from individual species to whole genera.</title>
        <authorList>
            <person name="Goeker M."/>
        </authorList>
    </citation>
    <scope>NUCLEOTIDE SEQUENCE [LARGE SCALE GENOMIC DNA]</scope>
    <source>
        <strain evidence="1 2">DSM 18710</strain>
    </source>
</reference>
<organism evidence="1 2">
    <name type="scientific">Prevotella pallens</name>
    <dbReference type="NCBI Taxonomy" id="60133"/>
    <lineage>
        <taxon>Bacteria</taxon>
        <taxon>Pseudomonadati</taxon>
        <taxon>Bacteroidota</taxon>
        <taxon>Bacteroidia</taxon>
        <taxon>Bacteroidales</taxon>
        <taxon>Prevotellaceae</taxon>
        <taxon>Prevotella</taxon>
    </lineage>
</organism>
<evidence type="ECO:0000313" key="2">
    <source>
        <dbReference type="Proteomes" id="UP000249852"/>
    </source>
</evidence>